<proteinExistence type="predicted"/>
<accession>A0AAV3NJV4</accession>
<keyword evidence="2" id="KW-1185">Reference proteome</keyword>
<organism evidence="1 2">
    <name type="scientific">Lithospermum erythrorhizon</name>
    <name type="common">Purple gromwell</name>
    <name type="synonym">Lithospermum officinale var. erythrorhizon</name>
    <dbReference type="NCBI Taxonomy" id="34254"/>
    <lineage>
        <taxon>Eukaryota</taxon>
        <taxon>Viridiplantae</taxon>
        <taxon>Streptophyta</taxon>
        <taxon>Embryophyta</taxon>
        <taxon>Tracheophyta</taxon>
        <taxon>Spermatophyta</taxon>
        <taxon>Magnoliopsida</taxon>
        <taxon>eudicotyledons</taxon>
        <taxon>Gunneridae</taxon>
        <taxon>Pentapetalae</taxon>
        <taxon>asterids</taxon>
        <taxon>lamiids</taxon>
        <taxon>Boraginales</taxon>
        <taxon>Boraginaceae</taxon>
        <taxon>Boraginoideae</taxon>
        <taxon>Lithospermeae</taxon>
        <taxon>Lithospermum</taxon>
    </lineage>
</organism>
<sequence>MEDLILAGFGGGKRNSPQDLMKLDSPIGWIGLKMEKMKFGAALRTLSWTHILLILKTRWTEKERGSWMKRPDHSPLIVSTKRVLKNSPRPFKLEPYSLALLDFSKLI</sequence>
<dbReference type="EMBL" id="BAABME010000089">
    <property type="protein sequence ID" value="GAA0139444.1"/>
    <property type="molecule type" value="Genomic_DNA"/>
</dbReference>
<evidence type="ECO:0000313" key="2">
    <source>
        <dbReference type="Proteomes" id="UP001454036"/>
    </source>
</evidence>
<gene>
    <name evidence="1" type="ORF">LIER_00983</name>
</gene>
<comment type="caution">
    <text evidence="1">The sequence shown here is derived from an EMBL/GenBank/DDBJ whole genome shotgun (WGS) entry which is preliminary data.</text>
</comment>
<evidence type="ECO:0000313" key="1">
    <source>
        <dbReference type="EMBL" id="GAA0139444.1"/>
    </source>
</evidence>
<reference evidence="1 2" key="1">
    <citation type="submission" date="2024-01" db="EMBL/GenBank/DDBJ databases">
        <title>The complete chloroplast genome sequence of Lithospermum erythrorhizon: insights into the phylogenetic relationship among Boraginaceae species and the maternal lineages of purple gromwells.</title>
        <authorList>
            <person name="Okada T."/>
            <person name="Watanabe K."/>
        </authorList>
    </citation>
    <scope>NUCLEOTIDE SEQUENCE [LARGE SCALE GENOMIC DNA]</scope>
</reference>
<name>A0AAV3NJV4_LITER</name>
<protein>
    <submittedName>
        <fullName evidence="1">Uncharacterized protein</fullName>
    </submittedName>
</protein>
<dbReference type="Proteomes" id="UP001454036">
    <property type="component" value="Unassembled WGS sequence"/>
</dbReference>
<dbReference type="AlphaFoldDB" id="A0AAV3NJV4"/>